<dbReference type="Proteomes" id="UP000305948">
    <property type="component" value="Unassembled WGS sequence"/>
</dbReference>
<feature type="transmembrane region" description="Helical" evidence="2">
    <location>
        <begin position="47"/>
        <end position="69"/>
    </location>
</feature>
<dbReference type="EMBL" id="ML213505">
    <property type="protein sequence ID" value="TFK54860.1"/>
    <property type="molecule type" value="Genomic_DNA"/>
</dbReference>
<gene>
    <name evidence="3" type="ORF">OE88DRAFT_1653394</name>
</gene>
<feature type="compositionally biased region" description="Basic and acidic residues" evidence="1">
    <location>
        <begin position="352"/>
        <end position="362"/>
    </location>
</feature>
<evidence type="ECO:0000256" key="1">
    <source>
        <dbReference type="SAM" id="MobiDB-lite"/>
    </source>
</evidence>
<keyword evidence="2" id="KW-1133">Transmembrane helix</keyword>
<evidence type="ECO:0000313" key="4">
    <source>
        <dbReference type="Proteomes" id="UP000305948"/>
    </source>
</evidence>
<keyword evidence="4" id="KW-1185">Reference proteome</keyword>
<reference evidence="3 4" key="1">
    <citation type="journal article" date="2019" name="Nat. Ecol. Evol.">
        <title>Megaphylogeny resolves global patterns of mushroom evolution.</title>
        <authorList>
            <person name="Varga T."/>
            <person name="Krizsan K."/>
            <person name="Foldi C."/>
            <person name="Dima B."/>
            <person name="Sanchez-Garcia M."/>
            <person name="Sanchez-Ramirez S."/>
            <person name="Szollosi G.J."/>
            <person name="Szarkandi J.G."/>
            <person name="Papp V."/>
            <person name="Albert L."/>
            <person name="Andreopoulos W."/>
            <person name="Angelini C."/>
            <person name="Antonin V."/>
            <person name="Barry K.W."/>
            <person name="Bougher N.L."/>
            <person name="Buchanan P."/>
            <person name="Buyck B."/>
            <person name="Bense V."/>
            <person name="Catcheside P."/>
            <person name="Chovatia M."/>
            <person name="Cooper J."/>
            <person name="Damon W."/>
            <person name="Desjardin D."/>
            <person name="Finy P."/>
            <person name="Geml J."/>
            <person name="Haridas S."/>
            <person name="Hughes K."/>
            <person name="Justo A."/>
            <person name="Karasinski D."/>
            <person name="Kautmanova I."/>
            <person name="Kiss B."/>
            <person name="Kocsube S."/>
            <person name="Kotiranta H."/>
            <person name="LaButti K.M."/>
            <person name="Lechner B.E."/>
            <person name="Liimatainen K."/>
            <person name="Lipzen A."/>
            <person name="Lukacs Z."/>
            <person name="Mihaltcheva S."/>
            <person name="Morgado L.N."/>
            <person name="Niskanen T."/>
            <person name="Noordeloos M.E."/>
            <person name="Ohm R.A."/>
            <person name="Ortiz-Santana B."/>
            <person name="Ovrebo C."/>
            <person name="Racz N."/>
            <person name="Riley R."/>
            <person name="Savchenko A."/>
            <person name="Shiryaev A."/>
            <person name="Soop K."/>
            <person name="Spirin V."/>
            <person name="Szebenyi C."/>
            <person name="Tomsovsky M."/>
            <person name="Tulloss R.E."/>
            <person name="Uehling J."/>
            <person name="Grigoriev I.V."/>
            <person name="Vagvolgyi C."/>
            <person name="Papp T."/>
            <person name="Martin F.M."/>
            <person name="Miettinen O."/>
            <person name="Hibbett D.S."/>
            <person name="Nagy L.G."/>
        </authorList>
    </citation>
    <scope>NUCLEOTIDE SEQUENCE [LARGE SCALE GENOMIC DNA]</scope>
    <source>
        <strain evidence="3 4">OMC1185</strain>
    </source>
</reference>
<keyword evidence="2" id="KW-0812">Transmembrane</keyword>
<accession>A0A5C3NC33</accession>
<evidence type="ECO:0000256" key="2">
    <source>
        <dbReference type="SAM" id="Phobius"/>
    </source>
</evidence>
<feature type="transmembrane region" description="Helical" evidence="2">
    <location>
        <begin position="132"/>
        <end position="155"/>
    </location>
</feature>
<name>A0A5C3NC33_9AGAM</name>
<dbReference type="OrthoDB" id="2873242at2759"/>
<feature type="transmembrane region" description="Helical" evidence="2">
    <location>
        <begin position="271"/>
        <end position="295"/>
    </location>
</feature>
<evidence type="ECO:0000313" key="3">
    <source>
        <dbReference type="EMBL" id="TFK54860.1"/>
    </source>
</evidence>
<organism evidence="3 4">
    <name type="scientific">Heliocybe sulcata</name>
    <dbReference type="NCBI Taxonomy" id="5364"/>
    <lineage>
        <taxon>Eukaryota</taxon>
        <taxon>Fungi</taxon>
        <taxon>Dikarya</taxon>
        <taxon>Basidiomycota</taxon>
        <taxon>Agaricomycotina</taxon>
        <taxon>Agaricomycetes</taxon>
        <taxon>Gloeophyllales</taxon>
        <taxon>Gloeophyllaceae</taxon>
        <taxon>Heliocybe</taxon>
    </lineage>
</organism>
<proteinExistence type="predicted"/>
<sequence>MALSLQRGNILWSWIQSVLYGMYTIIFMCCVYALYSRRLFDSVRKNPLVLVVVSLFLCGTAEAIIYFIYTFELADVPSDLPFPGETEAQLREKDTGNLLAVILAPIVATNTVIADGLLIWRTYVVWAECAIIAAIPSIILLIGAGCGYALTYYSAQAYFIRLHLPLSTKVVPESWIQAGIWSERMRTIFFSMSLATNVIVTILIAGRISWLNRGLKDVLGDSNSKPYQRIILLVIIESGVFNAACLLLGLIMNGPLKAHLLQGASDAGFQVATFVVFPSTIANIFPTLLVLLVALGKTTEPSSVTSSSAVPNRTHLALSTIVFAHSEPLTTTTDGDSESGLHLRTMVSRRDAGDNVLEKKDGSSSIRGASRVEDISVQE</sequence>
<feature type="transmembrane region" description="Helical" evidence="2">
    <location>
        <begin position="98"/>
        <end position="120"/>
    </location>
</feature>
<keyword evidence="2" id="KW-0472">Membrane</keyword>
<dbReference type="AlphaFoldDB" id="A0A5C3NC33"/>
<feature type="compositionally biased region" description="Basic and acidic residues" evidence="1">
    <location>
        <begin position="370"/>
        <end position="379"/>
    </location>
</feature>
<feature type="region of interest" description="Disordered" evidence="1">
    <location>
        <begin position="352"/>
        <end position="379"/>
    </location>
</feature>
<feature type="transmembrane region" description="Helical" evidence="2">
    <location>
        <begin position="12"/>
        <end position="35"/>
    </location>
</feature>
<feature type="transmembrane region" description="Helical" evidence="2">
    <location>
        <begin position="230"/>
        <end position="251"/>
    </location>
</feature>
<protein>
    <submittedName>
        <fullName evidence="3">Uncharacterized protein</fullName>
    </submittedName>
</protein>
<feature type="transmembrane region" description="Helical" evidence="2">
    <location>
        <begin position="188"/>
        <end position="210"/>
    </location>
</feature>